<dbReference type="EMBL" id="OU015569">
    <property type="protein sequence ID" value="CAG5099412.1"/>
    <property type="molecule type" value="Genomic_DNA"/>
</dbReference>
<keyword evidence="2" id="KW-1133">Transmembrane helix</keyword>
<organism evidence="3 4">
    <name type="scientific">Oikopleura dioica</name>
    <name type="common">Tunicate</name>
    <dbReference type="NCBI Taxonomy" id="34765"/>
    <lineage>
        <taxon>Eukaryota</taxon>
        <taxon>Metazoa</taxon>
        <taxon>Chordata</taxon>
        <taxon>Tunicata</taxon>
        <taxon>Appendicularia</taxon>
        <taxon>Copelata</taxon>
        <taxon>Oikopleuridae</taxon>
        <taxon>Oikopleura</taxon>
    </lineage>
</organism>
<keyword evidence="2" id="KW-0812">Transmembrane</keyword>
<gene>
    <name evidence="3" type="ORF">OKIOD_LOCUS8073</name>
</gene>
<keyword evidence="4" id="KW-1185">Reference proteome</keyword>
<feature type="region of interest" description="Disordered" evidence="1">
    <location>
        <begin position="71"/>
        <end position="118"/>
    </location>
</feature>
<protein>
    <submittedName>
        <fullName evidence="3">Oidioi.mRNA.OKI2018_I69.XSR.g16515.t1.cds</fullName>
    </submittedName>
</protein>
<evidence type="ECO:0000256" key="2">
    <source>
        <dbReference type="SAM" id="Phobius"/>
    </source>
</evidence>
<reference evidence="3 4" key="1">
    <citation type="submission" date="2021-04" db="EMBL/GenBank/DDBJ databases">
        <authorList>
            <person name="Bliznina A."/>
        </authorList>
    </citation>
    <scope>NUCLEOTIDE SEQUENCE [LARGE SCALE GENOMIC DNA]</scope>
</reference>
<keyword evidence="2" id="KW-0472">Membrane</keyword>
<accession>A0ABN7SI66</accession>
<evidence type="ECO:0000313" key="3">
    <source>
        <dbReference type="EMBL" id="CAG5099412.1"/>
    </source>
</evidence>
<name>A0ABN7SI66_OIKDI</name>
<dbReference type="Proteomes" id="UP001158576">
    <property type="component" value="Chromosome XSR"/>
</dbReference>
<feature type="compositionally biased region" description="Basic and acidic residues" evidence="1">
    <location>
        <begin position="71"/>
        <end position="86"/>
    </location>
</feature>
<feature type="transmembrane region" description="Helical" evidence="2">
    <location>
        <begin position="25"/>
        <end position="49"/>
    </location>
</feature>
<proteinExistence type="predicted"/>
<sequence length="118" mass="13332">MFMIPATSTYPSIQTEFAEGFRLGLSIFITLVSVVLGFAFPLVLCDFIFNPSFFDEFKQRREQQRGEARIAEMTRARQRATEEDRKKMKTIQPMNAAAGQSTCPVHGTPIPTPVDSLR</sequence>
<evidence type="ECO:0000313" key="4">
    <source>
        <dbReference type="Proteomes" id="UP001158576"/>
    </source>
</evidence>
<evidence type="ECO:0000256" key="1">
    <source>
        <dbReference type="SAM" id="MobiDB-lite"/>
    </source>
</evidence>